<proteinExistence type="predicted"/>
<organism evidence="1">
    <name type="scientific">hydrothermal vent metagenome</name>
    <dbReference type="NCBI Taxonomy" id="652676"/>
    <lineage>
        <taxon>unclassified sequences</taxon>
        <taxon>metagenomes</taxon>
        <taxon>ecological metagenomes</taxon>
    </lineage>
</organism>
<protein>
    <submittedName>
        <fullName evidence="1">Uncharacterized protein</fullName>
    </submittedName>
</protein>
<dbReference type="EMBL" id="UOGG01000028">
    <property type="protein sequence ID" value="VAX27310.1"/>
    <property type="molecule type" value="Genomic_DNA"/>
</dbReference>
<reference evidence="1" key="1">
    <citation type="submission" date="2018-06" db="EMBL/GenBank/DDBJ databases">
        <authorList>
            <person name="Zhirakovskaya E."/>
        </authorList>
    </citation>
    <scope>NUCLEOTIDE SEQUENCE</scope>
</reference>
<gene>
    <name evidence="1" type="ORF">MNBD_NITROSPINAE05-1224</name>
</gene>
<accession>A0A3B1CXA8</accession>
<evidence type="ECO:0000313" key="1">
    <source>
        <dbReference type="EMBL" id="VAX27310.1"/>
    </source>
</evidence>
<name>A0A3B1CXA8_9ZZZZ</name>
<dbReference type="AlphaFoldDB" id="A0A3B1CXA8"/>
<sequence>MKLHKSFLFFISAILIVPWLWGWAEAGKNACTEMAHPLHSKVNAIKDRGGMWARFERGRKLQNHSALALKVDSKVIGLMFTLDYLCSTLDGIPFNDVAEYIVPQIKEIGEEGFIKKHVDLGHDMKDVTDWVNYGKFSEENRSRKLELAQIKKTMAQAKSPVERYERLYKKTQEVDAVIAETKALIADIEKIHATDPYLIQADYENGQVPFSSILSNSGDAM</sequence>